<evidence type="ECO:0000256" key="1">
    <source>
        <dbReference type="SAM" id="Phobius"/>
    </source>
</evidence>
<keyword evidence="1" id="KW-0812">Transmembrane</keyword>
<dbReference type="GO" id="GO:0008610">
    <property type="term" value="P:lipid biosynthetic process"/>
    <property type="evidence" value="ECO:0007669"/>
    <property type="project" value="UniProtKB-ARBA"/>
</dbReference>
<dbReference type="InterPro" id="IPR005804">
    <property type="entry name" value="FA_desaturase_dom"/>
</dbReference>
<dbReference type="OrthoDB" id="9800167at2"/>
<evidence type="ECO:0000313" key="4">
    <source>
        <dbReference type="Proteomes" id="UP000400981"/>
    </source>
</evidence>
<feature type="domain" description="Fatty acid desaturase" evidence="2">
    <location>
        <begin position="53"/>
        <end position="290"/>
    </location>
</feature>
<proteinExistence type="predicted"/>
<sequence length="324" mass="37172">MVRKYTSLALTGDQKSRIKALCERNNHRGLVSIVLDYVWILAGCLLSLEVQPLLYPLSVLIIGARQRALASLFHDGSHGTLFRSKALNRVVSRVFCGWPIMQSMFAYRQSHVILHHSHLGDANHDPDYRELLGAGIYETQRGPDFFRRFILSAIYGRFTLRYIKSLILSRLSFSVRPNESQAESFLILAFHASMAVIAYSQGWLANLMFFWWIPLILVFPVIGWFSELSEHYPFMDASSEWCFGARNRYSCWVERLFIGMHGDSFHLTHHLLPGIPHWNLAAATRILRADNAFSEWDDKWGGIFSSDQSGRVTFVDFVRAPQTP</sequence>
<dbReference type="RefSeq" id="WP_150588764.1">
    <property type="nucleotide sequence ID" value="NZ_CABPSH010000002.1"/>
</dbReference>
<dbReference type="Pfam" id="PF00487">
    <property type="entry name" value="FA_desaturase"/>
    <property type="match status" value="1"/>
</dbReference>
<feature type="transmembrane region" description="Helical" evidence="1">
    <location>
        <begin position="209"/>
        <end position="226"/>
    </location>
</feature>
<evidence type="ECO:0000259" key="2">
    <source>
        <dbReference type="Pfam" id="PF00487"/>
    </source>
</evidence>
<dbReference type="PANTHER" id="PTHR19353">
    <property type="entry name" value="FATTY ACID DESATURASE 2"/>
    <property type="match status" value="1"/>
</dbReference>
<keyword evidence="1" id="KW-0472">Membrane</keyword>
<dbReference type="AlphaFoldDB" id="A0A5E4TS06"/>
<keyword evidence="1" id="KW-1133">Transmembrane helix</keyword>
<dbReference type="CDD" id="cd03510">
    <property type="entry name" value="Rhizobitoxine-FADS-like"/>
    <property type="match status" value="1"/>
</dbReference>
<gene>
    <name evidence="3" type="ORF">PEP31012_01590</name>
</gene>
<name>A0A5E4TS06_9BURK</name>
<dbReference type="GO" id="GO:0016020">
    <property type="term" value="C:membrane"/>
    <property type="evidence" value="ECO:0007669"/>
    <property type="project" value="TreeGrafter"/>
</dbReference>
<organism evidence="3 4">
    <name type="scientific">Pandoraea eparura</name>
    <dbReference type="NCBI Taxonomy" id="2508291"/>
    <lineage>
        <taxon>Bacteria</taxon>
        <taxon>Pseudomonadati</taxon>
        <taxon>Pseudomonadota</taxon>
        <taxon>Betaproteobacteria</taxon>
        <taxon>Burkholderiales</taxon>
        <taxon>Burkholderiaceae</taxon>
        <taxon>Pandoraea</taxon>
    </lineage>
</organism>
<keyword evidence="4" id="KW-1185">Reference proteome</keyword>
<evidence type="ECO:0000313" key="3">
    <source>
        <dbReference type="EMBL" id="VVD90547.1"/>
    </source>
</evidence>
<dbReference type="PANTHER" id="PTHR19353:SF19">
    <property type="entry name" value="DELTA(5) FATTY ACID DESATURASE C-RELATED"/>
    <property type="match status" value="1"/>
</dbReference>
<protein>
    <submittedName>
        <fullName evidence="3">Fatty acid desaturase family protein</fullName>
    </submittedName>
</protein>
<dbReference type="InterPro" id="IPR012171">
    <property type="entry name" value="Fatty_acid_desaturase"/>
</dbReference>
<accession>A0A5E4TS06</accession>
<dbReference type="Proteomes" id="UP000400981">
    <property type="component" value="Unassembled WGS sequence"/>
</dbReference>
<dbReference type="GO" id="GO:0016717">
    <property type="term" value="F:oxidoreductase activity, acting on paired donors, with oxidation of a pair of donors resulting in the reduction of molecular oxygen to two molecules of water"/>
    <property type="evidence" value="ECO:0007669"/>
    <property type="project" value="TreeGrafter"/>
</dbReference>
<reference evidence="3 4" key="1">
    <citation type="submission" date="2019-08" db="EMBL/GenBank/DDBJ databases">
        <authorList>
            <person name="Peeters C."/>
        </authorList>
    </citation>
    <scope>NUCLEOTIDE SEQUENCE [LARGE SCALE GENOMIC DNA]</scope>
    <source>
        <strain evidence="3 4">LMG 31012</strain>
    </source>
</reference>
<dbReference type="EMBL" id="CABPSH010000002">
    <property type="protein sequence ID" value="VVD90547.1"/>
    <property type="molecule type" value="Genomic_DNA"/>
</dbReference>